<dbReference type="PANTHER" id="PTHR30055">
    <property type="entry name" value="HTH-TYPE TRANSCRIPTIONAL REGULATOR RUTR"/>
    <property type="match status" value="1"/>
</dbReference>
<evidence type="ECO:0000259" key="5">
    <source>
        <dbReference type="PROSITE" id="PS50977"/>
    </source>
</evidence>
<dbReference type="PANTHER" id="PTHR30055:SF220">
    <property type="entry name" value="TETR-FAMILY REGULATORY PROTEIN"/>
    <property type="match status" value="1"/>
</dbReference>
<evidence type="ECO:0000256" key="2">
    <source>
        <dbReference type="ARBA" id="ARBA00023125"/>
    </source>
</evidence>
<gene>
    <name evidence="6" type="ORF">KGD83_04040</name>
</gene>
<evidence type="ECO:0000313" key="6">
    <source>
        <dbReference type="EMBL" id="QUX29753.1"/>
    </source>
</evidence>
<dbReference type="InterPro" id="IPR025996">
    <property type="entry name" value="MT1864/Rv1816-like_C"/>
</dbReference>
<evidence type="ECO:0000313" key="7">
    <source>
        <dbReference type="Proteomes" id="UP000678016"/>
    </source>
</evidence>
<evidence type="ECO:0000256" key="1">
    <source>
        <dbReference type="ARBA" id="ARBA00023015"/>
    </source>
</evidence>
<keyword evidence="3" id="KW-0804">Transcription</keyword>
<evidence type="ECO:0000256" key="4">
    <source>
        <dbReference type="PROSITE-ProRule" id="PRU00335"/>
    </source>
</evidence>
<organism evidence="6 7">
    <name type="scientific">Nocardiopsis akebiae</name>
    <dbReference type="NCBI Taxonomy" id="2831968"/>
    <lineage>
        <taxon>Bacteria</taxon>
        <taxon>Bacillati</taxon>
        <taxon>Actinomycetota</taxon>
        <taxon>Actinomycetes</taxon>
        <taxon>Streptosporangiales</taxon>
        <taxon>Nocardiopsidaceae</taxon>
        <taxon>Nocardiopsis</taxon>
    </lineage>
</organism>
<feature type="DNA-binding region" description="H-T-H motif" evidence="4">
    <location>
        <begin position="32"/>
        <end position="51"/>
    </location>
</feature>
<reference evidence="7" key="1">
    <citation type="submission" date="2021-05" db="EMBL/GenBank/DDBJ databases">
        <title>Direct Submission.</title>
        <authorList>
            <person name="Li K."/>
            <person name="Gao J."/>
        </authorList>
    </citation>
    <scope>NUCLEOTIDE SEQUENCE [LARGE SCALE GENOMIC DNA]</scope>
    <source>
        <strain evidence="7">HDS12</strain>
    </source>
</reference>
<dbReference type="InterPro" id="IPR001647">
    <property type="entry name" value="HTH_TetR"/>
</dbReference>
<dbReference type="SUPFAM" id="SSF48498">
    <property type="entry name" value="Tetracyclin repressor-like, C-terminal domain"/>
    <property type="match status" value="1"/>
</dbReference>
<dbReference type="Pfam" id="PF13305">
    <property type="entry name" value="TetR_C_33"/>
    <property type="match status" value="1"/>
</dbReference>
<sequence length="197" mass="20882">MVDRPYHHGDLRAVLLANAELALAERGQAALSLREIARAAGVSHAAPGRHFRDKQALLDALALSGFERLTERLEAAAPEEGDARTRVLALARAYVGFAVEHAALLDLMYARKHDPDVSEQLYAAVGRLLERVMRPILDAQAAGEIAGGTPEAVTMTVSAAMHGLVALTATSSPEEVDAKLAEMVGVLFEGLGPRTTG</sequence>
<keyword evidence="7" id="KW-1185">Reference proteome</keyword>
<keyword evidence="1" id="KW-0805">Transcription regulation</keyword>
<dbReference type="InterPro" id="IPR050109">
    <property type="entry name" value="HTH-type_TetR-like_transc_reg"/>
</dbReference>
<feature type="domain" description="HTH tetR-type" evidence="5">
    <location>
        <begin position="9"/>
        <end position="69"/>
    </location>
</feature>
<dbReference type="SUPFAM" id="SSF46689">
    <property type="entry name" value="Homeodomain-like"/>
    <property type="match status" value="1"/>
</dbReference>
<dbReference type="EMBL" id="CP074132">
    <property type="protein sequence ID" value="QUX29753.1"/>
    <property type="molecule type" value="Genomic_DNA"/>
</dbReference>
<proteinExistence type="predicted"/>
<dbReference type="Gene3D" id="1.10.357.10">
    <property type="entry name" value="Tetracycline Repressor, domain 2"/>
    <property type="match status" value="1"/>
</dbReference>
<dbReference type="RefSeq" id="WP_212642583.1">
    <property type="nucleotide sequence ID" value="NZ_CP074132.1"/>
</dbReference>
<dbReference type="PROSITE" id="PS50977">
    <property type="entry name" value="HTH_TETR_2"/>
    <property type="match status" value="1"/>
</dbReference>
<dbReference type="InterPro" id="IPR009057">
    <property type="entry name" value="Homeodomain-like_sf"/>
</dbReference>
<accession>A0ABX8CB14</accession>
<name>A0ABX8CB14_9ACTN</name>
<dbReference type="InterPro" id="IPR036271">
    <property type="entry name" value="Tet_transcr_reg_TetR-rel_C_sf"/>
</dbReference>
<protein>
    <submittedName>
        <fullName evidence="6">TetR/AcrR family transcriptional regulator</fullName>
    </submittedName>
</protein>
<dbReference type="Pfam" id="PF00440">
    <property type="entry name" value="TetR_N"/>
    <property type="match status" value="1"/>
</dbReference>
<dbReference type="Proteomes" id="UP000678016">
    <property type="component" value="Chromosome"/>
</dbReference>
<keyword evidence="2 4" id="KW-0238">DNA-binding</keyword>
<evidence type="ECO:0000256" key="3">
    <source>
        <dbReference type="ARBA" id="ARBA00023163"/>
    </source>
</evidence>